<evidence type="ECO:0000313" key="4">
    <source>
        <dbReference type="Proteomes" id="UP000605846"/>
    </source>
</evidence>
<proteinExistence type="predicted"/>
<organism evidence="3 4">
    <name type="scientific">Apophysomyces ossiformis</name>
    <dbReference type="NCBI Taxonomy" id="679940"/>
    <lineage>
        <taxon>Eukaryota</taxon>
        <taxon>Fungi</taxon>
        <taxon>Fungi incertae sedis</taxon>
        <taxon>Mucoromycota</taxon>
        <taxon>Mucoromycotina</taxon>
        <taxon>Mucoromycetes</taxon>
        <taxon>Mucorales</taxon>
        <taxon>Mucorineae</taxon>
        <taxon>Mucoraceae</taxon>
        <taxon>Apophysomyces</taxon>
    </lineage>
</organism>
<reference evidence="3" key="1">
    <citation type="submission" date="2020-01" db="EMBL/GenBank/DDBJ databases">
        <title>Genome Sequencing of Three Apophysomyces-Like Fungal Strains Confirms a Novel Fungal Genus in the Mucoromycota with divergent Burkholderia-like Endosymbiotic Bacteria.</title>
        <authorList>
            <person name="Stajich J.E."/>
            <person name="Macias A.M."/>
            <person name="Carter-House D."/>
            <person name="Lovett B."/>
            <person name="Kasson L.R."/>
            <person name="Berry K."/>
            <person name="Grigoriev I."/>
            <person name="Chang Y."/>
            <person name="Spatafora J."/>
            <person name="Kasson M.T."/>
        </authorList>
    </citation>
    <scope>NUCLEOTIDE SEQUENCE</scope>
    <source>
        <strain evidence="3">NRRL A-21654</strain>
    </source>
</reference>
<dbReference type="OrthoDB" id="2280875at2759"/>
<feature type="compositionally biased region" description="Basic and acidic residues" evidence="1">
    <location>
        <begin position="201"/>
        <end position="213"/>
    </location>
</feature>
<gene>
    <name evidence="3" type="ORF">EC973_003823</name>
</gene>
<keyword evidence="2" id="KW-1133">Transmembrane helix</keyword>
<comment type="caution">
    <text evidence="3">The sequence shown here is derived from an EMBL/GenBank/DDBJ whole genome shotgun (WGS) entry which is preliminary data.</text>
</comment>
<dbReference type="Proteomes" id="UP000605846">
    <property type="component" value="Unassembled WGS sequence"/>
</dbReference>
<accession>A0A8H7BT67</accession>
<keyword evidence="2" id="KW-0812">Transmembrane</keyword>
<evidence type="ECO:0000256" key="2">
    <source>
        <dbReference type="SAM" id="Phobius"/>
    </source>
</evidence>
<evidence type="ECO:0000313" key="3">
    <source>
        <dbReference type="EMBL" id="KAF7729745.1"/>
    </source>
</evidence>
<name>A0A8H7BT67_9FUNG</name>
<keyword evidence="4" id="KW-1185">Reference proteome</keyword>
<dbReference type="AlphaFoldDB" id="A0A8H7BT67"/>
<dbReference type="EMBL" id="JABAYA010000022">
    <property type="protein sequence ID" value="KAF7729745.1"/>
    <property type="molecule type" value="Genomic_DNA"/>
</dbReference>
<evidence type="ECO:0000256" key="1">
    <source>
        <dbReference type="SAM" id="MobiDB-lite"/>
    </source>
</evidence>
<feature type="transmembrane region" description="Helical" evidence="2">
    <location>
        <begin position="12"/>
        <end position="37"/>
    </location>
</feature>
<feature type="compositionally biased region" description="Basic residues" evidence="1">
    <location>
        <begin position="167"/>
        <end position="185"/>
    </location>
</feature>
<keyword evidence="2" id="KW-0472">Membrane</keyword>
<feature type="region of interest" description="Disordered" evidence="1">
    <location>
        <begin position="152"/>
        <end position="213"/>
    </location>
</feature>
<protein>
    <submittedName>
        <fullName evidence="3">Uncharacterized protein</fullName>
    </submittedName>
</protein>
<sequence>MRTSRGLRIISLIVLSPVVLILISLIAIFTTSIYTYLRSWCLSNFHSQLLTSQSIARVVSAAIVYHARQNPWDEALTSYHAPVKRMRWLSRIKRSPWMACAVVMLALVSSQKLHMPYRRFFDKLQKRSRTAGLLACEGLGFCGKKASEIGRSLVNSGGPSHREIGQSKKRRKKESKEKKVQRKCYRAQQRVSTAKTSTAETAKDQEQNQEKPERLLELNNEHLAEDDWNFTSTNTVCDDDDHEEETKNDKQTDLCKWTETPCLDHAQEPAGARFDETMSDLTQDDKTAETPATTDDEYTVVESPRLSEHYVDNQPNRTWYSPFSIGLDLDILPRSNDPLCHYKIDVGCVSEKQLELHGLFPQLPLSNLALLETHPFINSTKIHHDHPHPLGPIGKRYDRAHESFALSGHDSFSFFDRRRQL</sequence>